<dbReference type="EMBL" id="UINC01045111">
    <property type="protein sequence ID" value="SVB51470.1"/>
    <property type="molecule type" value="Genomic_DNA"/>
</dbReference>
<evidence type="ECO:0000313" key="1">
    <source>
        <dbReference type="EMBL" id="SVB51470.1"/>
    </source>
</evidence>
<dbReference type="InterPro" id="IPR001345">
    <property type="entry name" value="PG/BPGM_mutase_AS"/>
</dbReference>
<feature type="non-terminal residue" evidence="1">
    <location>
        <position position="1"/>
    </location>
</feature>
<dbReference type="Gene3D" id="3.40.50.1240">
    <property type="entry name" value="Phosphoglycerate mutase-like"/>
    <property type="match status" value="1"/>
</dbReference>
<dbReference type="GO" id="GO:0016791">
    <property type="term" value="F:phosphatase activity"/>
    <property type="evidence" value="ECO:0007669"/>
    <property type="project" value="TreeGrafter"/>
</dbReference>
<organism evidence="1">
    <name type="scientific">marine metagenome</name>
    <dbReference type="NCBI Taxonomy" id="408172"/>
    <lineage>
        <taxon>unclassified sequences</taxon>
        <taxon>metagenomes</taxon>
        <taxon>ecological metagenomes</taxon>
    </lineage>
</organism>
<dbReference type="SMART" id="SM00855">
    <property type="entry name" value="PGAM"/>
    <property type="match status" value="1"/>
</dbReference>
<protein>
    <recommendedName>
        <fullName evidence="2">Histidine phosphatase family protein</fullName>
    </recommendedName>
</protein>
<dbReference type="SUPFAM" id="SSF53254">
    <property type="entry name" value="Phosphoglycerate mutase-like"/>
    <property type="match status" value="1"/>
</dbReference>
<gene>
    <name evidence="1" type="ORF">METZ01_LOCUS204324</name>
</gene>
<dbReference type="AlphaFoldDB" id="A0A382EL97"/>
<dbReference type="Pfam" id="PF00300">
    <property type="entry name" value="His_Phos_1"/>
    <property type="match status" value="1"/>
</dbReference>
<accession>A0A382EL97</accession>
<reference evidence="1" key="1">
    <citation type="submission" date="2018-05" db="EMBL/GenBank/DDBJ databases">
        <authorList>
            <person name="Lanie J.A."/>
            <person name="Ng W.-L."/>
            <person name="Kazmierczak K.M."/>
            <person name="Andrzejewski T.M."/>
            <person name="Davidsen T.M."/>
            <person name="Wayne K.J."/>
            <person name="Tettelin H."/>
            <person name="Glass J.I."/>
            <person name="Rusch D."/>
            <person name="Podicherti R."/>
            <person name="Tsui H.-C.T."/>
            <person name="Winkler M.E."/>
        </authorList>
    </citation>
    <scope>NUCLEOTIDE SEQUENCE</scope>
</reference>
<evidence type="ECO:0008006" key="2">
    <source>
        <dbReference type="Google" id="ProtNLM"/>
    </source>
</evidence>
<dbReference type="InterPro" id="IPR050275">
    <property type="entry name" value="PGM_Phosphatase"/>
</dbReference>
<dbReference type="PROSITE" id="PS00175">
    <property type="entry name" value="PG_MUTASE"/>
    <property type="match status" value="1"/>
</dbReference>
<sequence>VTLYIARHGQTDWNLRGRWQSRSDVPLNDTGRGQAENLRQELVRRQVNFTAALSSPLDRALETARILLAGSDIQAQVELALAELDLGHYEGRYESAVKVSMGAGYDRWRDSMMQVPAPGGESIDDVAARLTPLVEWLRSSKEVILLVGHQYVNMALKAKLSGCFSTECLKAYKQANDEIDVWSLDPPGLISRLAVGEPG</sequence>
<dbReference type="PANTHER" id="PTHR48100">
    <property type="entry name" value="BROAD-SPECIFICITY PHOSPHATASE YOR283W-RELATED"/>
    <property type="match status" value="1"/>
</dbReference>
<dbReference type="InterPro" id="IPR013078">
    <property type="entry name" value="His_Pase_superF_clade-1"/>
</dbReference>
<dbReference type="CDD" id="cd07067">
    <property type="entry name" value="HP_PGM_like"/>
    <property type="match status" value="1"/>
</dbReference>
<proteinExistence type="predicted"/>
<dbReference type="InterPro" id="IPR029033">
    <property type="entry name" value="His_PPase_superfam"/>
</dbReference>
<name>A0A382EL97_9ZZZZ</name>